<name>A0A1M6LHA7_9FIRM</name>
<dbReference type="InterPro" id="IPR036291">
    <property type="entry name" value="NAD(P)-bd_dom_sf"/>
</dbReference>
<evidence type="ECO:0000313" key="1">
    <source>
        <dbReference type="EMBL" id="SHJ70592.1"/>
    </source>
</evidence>
<keyword evidence="2" id="KW-1185">Reference proteome</keyword>
<gene>
    <name evidence="1" type="ORF">SAMN02745975_02683</name>
</gene>
<dbReference type="Proteomes" id="UP000184536">
    <property type="component" value="Unassembled WGS sequence"/>
</dbReference>
<dbReference type="Gene3D" id="3.40.50.720">
    <property type="entry name" value="NAD(P)-binding Rossmann-like Domain"/>
    <property type="match status" value="1"/>
</dbReference>
<protein>
    <recommendedName>
        <fullName evidence="3">Short chain dehydrogenase</fullName>
    </recommendedName>
</protein>
<evidence type="ECO:0000313" key="2">
    <source>
        <dbReference type="Proteomes" id="UP000184536"/>
    </source>
</evidence>
<organism evidence="1 2">
    <name type="scientific">Geosporobacter subterraneus DSM 17957</name>
    <dbReference type="NCBI Taxonomy" id="1121919"/>
    <lineage>
        <taxon>Bacteria</taxon>
        <taxon>Bacillati</taxon>
        <taxon>Bacillota</taxon>
        <taxon>Clostridia</taxon>
        <taxon>Peptostreptococcales</taxon>
        <taxon>Thermotaleaceae</taxon>
        <taxon>Geosporobacter</taxon>
    </lineage>
</organism>
<dbReference type="SUPFAM" id="SSF51735">
    <property type="entry name" value="NAD(P)-binding Rossmann-fold domains"/>
    <property type="match status" value="1"/>
</dbReference>
<evidence type="ECO:0008006" key="3">
    <source>
        <dbReference type="Google" id="ProtNLM"/>
    </source>
</evidence>
<dbReference type="RefSeq" id="WP_110941770.1">
    <property type="nucleotide sequence ID" value="NZ_FQZV01000036.1"/>
</dbReference>
<sequence>MAARGFLEFLKDELTHTNIDIINIYPGGMKTSFWNDSRSGYNIEAFMKPQDVAQTIAEAALSDNLWVSEININRLRQI</sequence>
<dbReference type="OrthoDB" id="9808814at2"/>
<accession>A0A1M6LHA7</accession>
<reference evidence="2" key="1">
    <citation type="submission" date="2016-11" db="EMBL/GenBank/DDBJ databases">
        <authorList>
            <person name="Varghese N."/>
            <person name="Submissions S."/>
        </authorList>
    </citation>
    <scope>NUCLEOTIDE SEQUENCE [LARGE SCALE GENOMIC DNA]</scope>
    <source>
        <strain evidence="2">DSM 17957</strain>
    </source>
</reference>
<dbReference type="STRING" id="1121919.SAMN02745975_02683"/>
<proteinExistence type="predicted"/>
<dbReference type="AlphaFoldDB" id="A0A1M6LHA7"/>
<dbReference type="EMBL" id="FQZV01000036">
    <property type="protein sequence ID" value="SHJ70592.1"/>
    <property type="molecule type" value="Genomic_DNA"/>
</dbReference>